<feature type="transmembrane region" description="Helical" evidence="1">
    <location>
        <begin position="223"/>
        <end position="244"/>
    </location>
</feature>
<feature type="transmembrane region" description="Helical" evidence="1">
    <location>
        <begin position="84"/>
        <end position="103"/>
    </location>
</feature>
<dbReference type="InterPro" id="IPR043130">
    <property type="entry name" value="CDP-OH_PTrfase_TM_dom"/>
</dbReference>
<dbReference type="Proteomes" id="UP000589620">
    <property type="component" value="Unassembled WGS sequence"/>
</dbReference>
<name>A0A852SZF7_9MICO</name>
<dbReference type="Pfam" id="PF01066">
    <property type="entry name" value="CDP-OH_P_transf"/>
    <property type="match status" value="1"/>
</dbReference>
<keyword evidence="1" id="KW-0812">Transmembrane</keyword>
<gene>
    <name evidence="2" type="ORF">BJ963_002147</name>
</gene>
<accession>A0A852SZF7</accession>
<keyword evidence="3" id="KW-1185">Reference proteome</keyword>
<feature type="transmembrane region" description="Helical" evidence="1">
    <location>
        <begin position="149"/>
        <end position="172"/>
    </location>
</feature>
<dbReference type="GO" id="GO:0016020">
    <property type="term" value="C:membrane"/>
    <property type="evidence" value="ECO:0007669"/>
    <property type="project" value="InterPro"/>
</dbReference>
<dbReference type="Gene3D" id="1.20.120.1760">
    <property type="match status" value="1"/>
</dbReference>
<evidence type="ECO:0000256" key="1">
    <source>
        <dbReference type="SAM" id="Phobius"/>
    </source>
</evidence>
<protein>
    <submittedName>
        <fullName evidence="2">Phosphatidylglycerophosphate synthase</fullName>
    </submittedName>
</protein>
<comment type="caution">
    <text evidence="2">The sequence shown here is derived from an EMBL/GenBank/DDBJ whole genome shotgun (WGS) entry which is preliminary data.</text>
</comment>
<reference evidence="2 3" key="1">
    <citation type="submission" date="2020-07" db="EMBL/GenBank/DDBJ databases">
        <title>Sequencing the genomes of 1000 actinobacteria strains.</title>
        <authorList>
            <person name="Klenk H.-P."/>
        </authorList>
    </citation>
    <scope>NUCLEOTIDE SEQUENCE [LARGE SCALE GENOMIC DNA]</scope>
    <source>
        <strain evidence="2 3">DSM 23871</strain>
    </source>
</reference>
<keyword evidence="1" id="KW-0472">Membrane</keyword>
<evidence type="ECO:0000313" key="3">
    <source>
        <dbReference type="Proteomes" id="UP000589620"/>
    </source>
</evidence>
<dbReference type="AlphaFoldDB" id="A0A852SZF7"/>
<dbReference type="EMBL" id="JACCBJ010000001">
    <property type="protein sequence ID" value="NYD74628.1"/>
    <property type="molecule type" value="Genomic_DNA"/>
</dbReference>
<keyword evidence="1" id="KW-1133">Transmembrane helix</keyword>
<dbReference type="InterPro" id="IPR000462">
    <property type="entry name" value="CDP-OH_P_trans"/>
</dbReference>
<proteinExistence type="predicted"/>
<organism evidence="2 3">
    <name type="scientific">Leifsonia soli</name>
    <dbReference type="NCBI Taxonomy" id="582665"/>
    <lineage>
        <taxon>Bacteria</taxon>
        <taxon>Bacillati</taxon>
        <taxon>Actinomycetota</taxon>
        <taxon>Actinomycetes</taxon>
        <taxon>Micrococcales</taxon>
        <taxon>Microbacteriaceae</taxon>
        <taxon>Leifsonia</taxon>
    </lineage>
</organism>
<dbReference type="GO" id="GO:0016780">
    <property type="term" value="F:phosphotransferase activity, for other substituted phosphate groups"/>
    <property type="evidence" value="ECO:0007669"/>
    <property type="project" value="InterPro"/>
</dbReference>
<dbReference type="GO" id="GO:0008654">
    <property type="term" value="P:phospholipid biosynthetic process"/>
    <property type="evidence" value="ECO:0007669"/>
    <property type="project" value="InterPro"/>
</dbReference>
<feature type="transmembrane region" description="Helical" evidence="1">
    <location>
        <begin position="193"/>
        <end position="217"/>
    </location>
</feature>
<evidence type="ECO:0000313" key="2">
    <source>
        <dbReference type="EMBL" id="NYD74628.1"/>
    </source>
</evidence>
<dbReference type="RefSeq" id="WP_089908144.1">
    <property type="nucleotide sequence ID" value="NZ_BAAAPX010000001.1"/>
</dbReference>
<sequence>MTGGTLDGTAARETYGSVLRRLAAAQKPAARSAPAYSRFVNRRLGRYLTAWAYRAGLTPNGVTAISAAWTFAALILLVVFPPSWLLGIGVALMLLIGYAFDSADGQLSRLTGRSSPAGEWLDHMVDATKVVSMPLALGLGLYLHDAVPVAWLVVPLVSAVISSVLFFGMILTEQLRRQHGRVSLAADAPGRPSWLRAVLVLPMDYGVLCLSFVLLGWLPGFLVLYTLIVLATTLFLFAAAVTWFRELRSEGGRP</sequence>